<dbReference type="EMBL" id="CP016179">
    <property type="protein sequence ID" value="ANO35403.1"/>
    <property type="molecule type" value="Genomic_DNA"/>
</dbReference>
<geneLocation type="plasmid" evidence="1 2">
    <name>unnamed1</name>
</geneLocation>
<keyword evidence="1" id="KW-0614">Plasmid</keyword>
<protein>
    <submittedName>
        <fullName evidence="1">Uncharacterized protein</fullName>
    </submittedName>
</protein>
<organism evidence="1 2">
    <name type="scientific">Vibrio breoganii</name>
    <dbReference type="NCBI Taxonomy" id="553239"/>
    <lineage>
        <taxon>Bacteria</taxon>
        <taxon>Pseudomonadati</taxon>
        <taxon>Pseudomonadota</taxon>
        <taxon>Gammaproteobacteria</taxon>
        <taxon>Vibrionales</taxon>
        <taxon>Vibrionaceae</taxon>
        <taxon>Vibrio</taxon>
    </lineage>
</organism>
<sequence length="383" mass="42326">MIELLRLIGNGKSALDLDTTDGVNGRLVAQTVNALVSVLDMSNVDLQGDQLVADHLATILERSILRDCEDLTPERESINAELIAVLTRGLMGDIFGAWEVQSHRFNDGGEYSSVNASLTFKDVAGGNVVFIGFDIPQKKYDADSEVMVTTSVRMSAPSNDGFPNADLKLVYHRETCLNFEINLLVSHLQAISNLGMHYESGIWRFNRLSAFNTTAAIVQLMQEHEGIDILSEFDIGLLYDVASNDVTVFDFCPFMDVEEMIDVMPTLLVYFTDNVQGEVHGFGYRIALSLVYNVLRLGDGCEISRMSEELFCIFVYDFGPYDLKVSIDDAVGIMTRCVNDISHMHEDDGLDDVSGAIEVFNESLTSAVSQHAELEAMSKNVAL</sequence>
<proteinExistence type="predicted"/>
<evidence type="ECO:0000313" key="2">
    <source>
        <dbReference type="Proteomes" id="UP000092018"/>
    </source>
</evidence>
<name>A0AAN1CU72_9VIBR</name>
<accession>A0AAN1CU72</accession>
<gene>
    <name evidence="1" type="ORF">A6E01_19515</name>
</gene>
<dbReference type="AlphaFoldDB" id="A0AAN1CU72"/>
<dbReference type="RefSeq" id="WP_065211165.1">
    <property type="nucleotide sequence ID" value="NZ_CP016179.1"/>
</dbReference>
<evidence type="ECO:0000313" key="1">
    <source>
        <dbReference type="EMBL" id="ANO35403.1"/>
    </source>
</evidence>
<dbReference type="KEGG" id="vbr:A6E01_19515"/>
<reference evidence="1 2" key="1">
    <citation type="submission" date="2016-06" db="EMBL/GenBank/DDBJ databases">
        <title>Adaptive Radiation by Waves of Gene Transfer Leads to Fine-Scale Resource Partitioning in Marine Microbes.</title>
        <authorList>
            <person name="Hehemann J.-H."/>
            <person name="Arevalo P."/>
            <person name="Datta M.S."/>
            <person name="Yu X."/>
            <person name="Corzett C."/>
            <person name="Henschel A."/>
            <person name="Preheim S.P."/>
            <person name="Timberlake S."/>
            <person name="Alm E.J."/>
            <person name="Polz M.F."/>
        </authorList>
    </citation>
    <scope>NUCLEOTIDE SEQUENCE [LARGE SCALE GENOMIC DNA]</scope>
    <source>
        <strain evidence="1 2">FF50</strain>
        <plasmid evidence="1 2">unnamed1</plasmid>
    </source>
</reference>
<dbReference type="Proteomes" id="UP000092018">
    <property type="component" value="Plasmid unnamed1"/>
</dbReference>